<feature type="compositionally biased region" description="Pro residues" evidence="1">
    <location>
        <begin position="63"/>
        <end position="81"/>
    </location>
</feature>
<proteinExistence type="predicted"/>
<feature type="region of interest" description="Disordered" evidence="1">
    <location>
        <begin position="1"/>
        <end position="21"/>
    </location>
</feature>
<dbReference type="RefSeq" id="WP_238252691.1">
    <property type="nucleotide sequence ID" value="NZ_BPQX01000059.1"/>
</dbReference>
<feature type="region of interest" description="Disordered" evidence="1">
    <location>
        <begin position="61"/>
        <end position="155"/>
    </location>
</feature>
<keyword evidence="3" id="KW-1185">Reference proteome</keyword>
<protein>
    <submittedName>
        <fullName evidence="2">Cell pole-organizing protein PopZ</fullName>
    </submittedName>
</protein>
<gene>
    <name evidence="2" type="ORF">QO016_004836</name>
</gene>
<evidence type="ECO:0000256" key="1">
    <source>
        <dbReference type="SAM" id="MobiDB-lite"/>
    </source>
</evidence>
<feature type="compositionally biased region" description="Pro residues" evidence="1">
    <location>
        <begin position="107"/>
        <end position="144"/>
    </location>
</feature>
<dbReference type="Pfam" id="PF10691">
    <property type="entry name" value="DUF2497"/>
    <property type="match status" value="1"/>
</dbReference>
<feature type="compositionally biased region" description="Acidic residues" evidence="1">
    <location>
        <begin position="91"/>
        <end position="105"/>
    </location>
</feature>
<evidence type="ECO:0000313" key="2">
    <source>
        <dbReference type="EMBL" id="MDQ0445307.1"/>
    </source>
</evidence>
<accession>A0ABU0HSK5</accession>
<evidence type="ECO:0000313" key="3">
    <source>
        <dbReference type="Proteomes" id="UP001236369"/>
    </source>
</evidence>
<dbReference type="EMBL" id="JAUSVV010000025">
    <property type="protein sequence ID" value="MDQ0445307.1"/>
    <property type="molecule type" value="Genomic_DNA"/>
</dbReference>
<organism evidence="2 3">
    <name type="scientific">Methylobacterium persicinum</name>
    <dbReference type="NCBI Taxonomy" id="374426"/>
    <lineage>
        <taxon>Bacteria</taxon>
        <taxon>Pseudomonadati</taxon>
        <taxon>Pseudomonadota</taxon>
        <taxon>Alphaproteobacteria</taxon>
        <taxon>Hyphomicrobiales</taxon>
        <taxon>Methylobacteriaceae</taxon>
        <taxon>Methylobacterium</taxon>
    </lineage>
</organism>
<name>A0ABU0HSK5_9HYPH</name>
<reference evidence="2 3" key="1">
    <citation type="submission" date="2023-07" db="EMBL/GenBank/DDBJ databases">
        <title>Genomic Encyclopedia of Type Strains, Phase IV (KMG-IV): sequencing the most valuable type-strain genomes for metagenomic binning, comparative biology and taxonomic classification.</title>
        <authorList>
            <person name="Goeker M."/>
        </authorList>
    </citation>
    <scope>NUCLEOTIDE SEQUENCE [LARGE SCALE GENOMIC DNA]</scope>
    <source>
        <strain evidence="2 3">DSM 19562</strain>
    </source>
</reference>
<dbReference type="InterPro" id="IPR019632">
    <property type="entry name" value="DUF2497"/>
</dbReference>
<sequence length="223" mass="24036">MSAASPQFQDKAAEKAQEPSMEEILASIRRIIADDQAAKPAEPEPEPADMDDILDLAEVAEPVPTPTPPITLVKPAPPPVEEPAQTPVSLDFDEISFEDLADEPEMMAPPPPPPAPPAAKAPEPVAPAPEPKPAPQVEPAPDVRPTPDPRPAMDRLISPTTDASVGNAFNLLAHTVLTNNARTLEDIVQDMLRPMLKAWLDDNLPVVVERLVRAEIERVSRGR</sequence>
<dbReference type="Proteomes" id="UP001236369">
    <property type="component" value="Unassembled WGS sequence"/>
</dbReference>
<comment type="caution">
    <text evidence="2">The sequence shown here is derived from an EMBL/GenBank/DDBJ whole genome shotgun (WGS) entry which is preliminary data.</text>
</comment>